<gene>
    <name evidence="8" type="ORF">BE04_24545</name>
</gene>
<proteinExistence type="inferred from homology"/>
<dbReference type="SMART" id="SM00062">
    <property type="entry name" value="PBPb"/>
    <property type="match status" value="1"/>
</dbReference>
<dbReference type="Proteomes" id="UP000075604">
    <property type="component" value="Unassembled WGS sequence"/>
</dbReference>
<comment type="caution">
    <text evidence="8">The sequence shown here is derived from an EMBL/GenBank/DDBJ whole genome shotgun (WGS) entry which is preliminary data.</text>
</comment>
<evidence type="ECO:0000256" key="6">
    <source>
        <dbReference type="SAM" id="SignalP"/>
    </source>
</evidence>
<organism evidence="8 9">
    <name type="scientific">Sorangium cellulosum</name>
    <name type="common">Polyangium cellulosum</name>
    <dbReference type="NCBI Taxonomy" id="56"/>
    <lineage>
        <taxon>Bacteria</taxon>
        <taxon>Pseudomonadati</taxon>
        <taxon>Myxococcota</taxon>
        <taxon>Polyangia</taxon>
        <taxon>Polyangiales</taxon>
        <taxon>Polyangiaceae</taxon>
        <taxon>Sorangium</taxon>
    </lineage>
</organism>
<dbReference type="InterPro" id="IPR001638">
    <property type="entry name" value="Solute-binding_3/MltF_N"/>
</dbReference>
<dbReference type="EMBL" id="JELX01003389">
    <property type="protein sequence ID" value="KYF52346.1"/>
    <property type="molecule type" value="Genomic_DNA"/>
</dbReference>
<dbReference type="AlphaFoldDB" id="A0A150P9P7"/>
<dbReference type="Pfam" id="PF13379">
    <property type="entry name" value="NMT1_2"/>
    <property type="match status" value="1"/>
</dbReference>
<evidence type="ECO:0000256" key="5">
    <source>
        <dbReference type="ARBA" id="ARBA00070228"/>
    </source>
</evidence>
<keyword evidence="2" id="KW-0813">Transport</keyword>
<dbReference type="Gene3D" id="3.40.190.10">
    <property type="entry name" value="Periplasmic binding protein-like II"/>
    <property type="match status" value="2"/>
</dbReference>
<comment type="similarity">
    <text evidence="1">Belongs to the bacterial solute-binding protein SsuA/TauA family.</text>
</comment>
<sequence>MTKLCPWRWLLCLLIAALGAACTPPEKKAIRVAVGTQNATINCATGGLLLRELDLLKRYLPREGAYEDVRYDIQWRDFSSGPPITAEMIAGGLDFGMMADFPAVLNGIASEQAGKRSIYIATLSGSAAGAGNGIVVPIDSPVHGVPDLKGKRVSVPFGSTAHGMLLRALSDAGLDPERDVTLVSQQPAEAEAALRDDSIDAHAGFVPFVELFPFRGAARKIYDGAATQIPTSHGMLVRAAYAEEHPEVVVGLLRAIVEADRIVERDPERYSEIIEQVTGVDAEVAYMFHGPLGIQTRDVTLKPQFVRGLRVAADTLALLKRTNASLDVDRFVDDRYIRQACAASGVSYEERLSRHAKVPLAQRDARTGAPIAEPKRAAQLWVDGEAKVRSYENTASALAARQAISAEGKRLRTMFVHDRHTGLKLLAEQAWYAETEDGDLDAFLSRDYAETWARERKGNVRQLDDLEIFHPPPEQRPAAP</sequence>
<keyword evidence="3 6" id="KW-0732">Signal</keyword>
<feature type="chain" id="PRO_5007565687" description="Putative aliphatic sulfonates-binding protein" evidence="6">
    <location>
        <begin position="21"/>
        <end position="480"/>
    </location>
</feature>
<evidence type="ECO:0000256" key="1">
    <source>
        <dbReference type="ARBA" id="ARBA00010742"/>
    </source>
</evidence>
<protein>
    <recommendedName>
        <fullName evidence="5">Putative aliphatic sulfonates-binding protein</fullName>
    </recommendedName>
</protein>
<evidence type="ECO:0000259" key="7">
    <source>
        <dbReference type="SMART" id="SM00062"/>
    </source>
</evidence>
<dbReference type="SUPFAM" id="SSF53850">
    <property type="entry name" value="Periplasmic binding protein-like II"/>
    <property type="match status" value="1"/>
</dbReference>
<reference evidence="8 9" key="1">
    <citation type="submission" date="2014-02" db="EMBL/GenBank/DDBJ databases">
        <title>The small core and large imbalanced accessory genome model reveals a collaborative survival strategy of Sorangium cellulosum strains in nature.</title>
        <authorList>
            <person name="Han K."/>
            <person name="Peng R."/>
            <person name="Blom J."/>
            <person name="Li Y.-Z."/>
        </authorList>
    </citation>
    <scope>NUCLEOTIDE SEQUENCE [LARGE SCALE GENOMIC DNA]</scope>
    <source>
        <strain evidence="8 9">So0157-18</strain>
    </source>
</reference>
<feature type="signal peptide" evidence="6">
    <location>
        <begin position="1"/>
        <end position="20"/>
    </location>
</feature>
<name>A0A150P9P7_SORCE</name>
<accession>A0A150P9P7</accession>
<comment type="function">
    <text evidence="4">Part of a binding-protein-dependent transport system for aliphatic sulfonates. Putative binding protein.</text>
</comment>
<evidence type="ECO:0000256" key="4">
    <source>
        <dbReference type="ARBA" id="ARBA00055538"/>
    </source>
</evidence>
<dbReference type="SUPFAM" id="SSF160387">
    <property type="entry name" value="NosL/MerB-like"/>
    <property type="match status" value="1"/>
</dbReference>
<evidence type="ECO:0000256" key="2">
    <source>
        <dbReference type="ARBA" id="ARBA00022448"/>
    </source>
</evidence>
<dbReference type="PROSITE" id="PS51257">
    <property type="entry name" value="PROKAR_LIPOPROTEIN"/>
    <property type="match status" value="1"/>
</dbReference>
<dbReference type="FunFam" id="3.40.190.10:FF:000050">
    <property type="entry name" value="Sulfonate ABC transporter substrate-binding protein"/>
    <property type="match status" value="1"/>
</dbReference>
<feature type="domain" description="Solute-binding protein family 3/N-terminal" evidence="7">
    <location>
        <begin position="29"/>
        <end position="281"/>
    </location>
</feature>
<evidence type="ECO:0000313" key="8">
    <source>
        <dbReference type="EMBL" id="KYF52346.1"/>
    </source>
</evidence>
<dbReference type="PANTHER" id="PTHR30024">
    <property type="entry name" value="ALIPHATIC SULFONATES-BINDING PROTEIN-RELATED"/>
    <property type="match status" value="1"/>
</dbReference>
<dbReference type="PANTHER" id="PTHR30024:SF45">
    <property type="entry name" value="ABC TRANSPORTER SUBSTRATE-BINDING PROTEIN"/>
    <property type="match status" value="1"/>
</dbReference>
<evidence type="ECO:0000256" key="3">
    <source>
        <dbReference type="ARBA" id="ARBA00022729"/>
    </source>
</evidence>
<evidence type="ECO:0000313" key="9">
    <source>
        <dbReference type="Proteomes" id="UP000075604"/>
    </source>
</evidence>